<reference evidence="12 13" key="1">
    <citation type="submission" date="2013-11" db="EMBL/GenBank/DDBJ databases">
        <title>Metagenomic analysis of a methanogenic consortium involved in long chain n-alkane degradation.</title>
        <authorList>
            <person name="Davidova I.A."/>
            <person name="Callaghan A.V."/>
            <person name="Wawrik B."/>
            <person name="Pruitt S."/>
            <person name="Marks C."/>
            <person name="Duncan K.E."/>
            <person name="Suflita J.M."/>
        </authorList>
    </citation>
    <scope>NUCLEOTIDE SEQUENCE [LARGE SCALE GENOMIC DNA]</scope>
    <source>
        <strain evidence="12 13">SPR</strain>
    </source>
</reference>
<evidence type="ECO:0000256" key="6">
    <source>
        <dbReference type="ARBA" id="ARBA00022840"/>
    </source>
</evidence>
<dbReference type="InterPro" id="IPR036640">
    <property type="entry name" value="ABC1_TM_sf"/>
</dbReference>
<keyword evidence="5" id="KW-0547">Nucleotide-binding</keyword>
<dbReference type="OrthoDB" id="9772049at2"/>
<dbReference type="Gene3D" id="3.40.50.300">
    <property type="entry name" value="P-loop containing nucleotide triphosphate hydrolases"/>
    <property type="match status" value="1"/>
</dbReference>
<dbReference type="InterPro" id="IPR027417">
    <property type="entry name" value="P-loop_NTPase"/>
</dbReference>
<keyword evidence="13" id="KW-1185">Reference proteome</keyword>
<protein>
    <recommendedName>
        <fullName evidence="14">ABC transporter ATP-binding protein</fullName>
    </recommendedName>
</protein>
<evidence type="ECO:0000256" key="9">
    <source>
        <dbReference type="SAM" id="Phobius"/>
    </source>
</evidence>
<dbReference type="PROSITE" id="PS50929">
    <property type="entry name" value="ABC_TM1F"/>
    <property type="match status" value="1"/>
</dbReference>
<dbReference type="PANTHER" id="PTHR43394">
    <property type="entry name" value="ATP-DEPENDENT PERMEASE MDL1, MITOCHONDRIAL"/>
    <property type="match status" value="1"/>
</dbReference>
<evidence type="ECO:0000256" key="3">
    <source>
        <dbReference type="ARBA" id="ARBA00022475"/>
    </source>
</evidence>
<keyword evidence="7 9" id="KW-1133">Transmembrane helix</keyword>
<dbReference type="GO" id="GO:0015421">
    <property type="term" value="F:ABC-type oligopeptide transporter activity"/>
    <property type="evidence" value="ECO:0007669"/>
    <property type="project" value="TreeGrafter"/>
</dbReference>
<evidence type="ECO:0000259" key="11">
    <source>
        <dbReference type="PROSITE" id="PS50929"/>
    </source>
</evidence>
<dbReference type="SMART" id="SM00382">
    <property type="entry name" value="AAA"/>
    <property type="match status" value="1"/>
</dbReference>
<feature type="transmembrane region" description="Helical" evidence="9">
    <location>
        <begin position="20"/>
        <end position="40"/>
    </location>
</feature>
<feature type="transmembrane region" description="Helical" evidence="9">
    <location>
        <begin position="131"/>
        <end position="158"/>
    </location>
</feature>
<organism evidence="12 13">
    <name type="scientific">Dethiosulfatarculus sandiegensis</name>
    <dbReference type="NCBI Taxonomy" id="1429043"/>
    <lineage>
        <taxon>Bacteria</taxon>
        <taxon>Pseudomonadati</taxon>
        <taxon>Thermodesulfobacteriota</taxon>
        <taxon>Desulfarculia</taxon>
        <taxon>Desulfarculales</taxon>
        <taxon>Desulfarculaceae</taxon>
        <taxon>Dethiosulfatarculus</taxon>
    </lineage>
</organism>
<dbReference type="InterPro" id="IPR003593">
    <property type="entry name" value="AAA+_ATPase"/>
</dbReference>
<keyword evidence="2" id="KW-0813">Transport</keyword>
<dbReference type="GO" id="GO:0005886">
    <property type="term" value="C:plasma membrane"/>
    <property type="evidence" value="ECO:0007669"/>
    <property type="project" value="UniProtKB-SubCell"/>
</dbReference>
<dbReference type="STRING" id="1429043.X474_06640"/>
<evidence type="ECO:0000256" key="1">
    <source>
        <dbReference type="ARBA" id="ARBA00004651"/>
    </source>
</evidence>
<dbReference type="PATRIC" id="fig|1429043.3.peg.1410"/>
<dbReference type="InterPro" id="IPR003439">
    <property type="entry name" value="ABC_transporter-like_ATP-bd"/>
</dbReference>
<evidence type="ECO:0000256" key="4">
    <source>
        <dbReference type="ARBA" id="ARBA00022692"/>
    </source>
</evidence>
<evidence type="ECO:0000256" key="5">
    <source>
        <dbReference type="ARBA" id="ARBA00022741"/>
    </source>
</evidence>
<feature type="transmembrane region" description="Helical" evidence="9">
    <location>
        <begin position="284"/>
        <end position="305"/>
    </location>
</feature>
<accession>A0A0D2GJ31</accession>
<evidence type="ECO:0000256" key="2">
    <source>
        <dbReference type="ARBA" id="ARBA00022448"/>
    </source>
</evidence>
<evidence type="ECO:0000313" key="12">
    <source>
        <dbReference type="EMBL" id="KIX14817.1"/>
    </source>
</evidence>
<proteinExistence type="predicted"/>
<dbReference type="InterPro" id="IPR011527">
    <property type="entry name" value="ABC1_TM_dom"/>
</dbReference>
<name>A0A0D2GJ31_9BACT</name>
<dbReference type="InterPro" id="IPR039421">
    <property type="entry name" value="Type_1_exporter"/>
</dbReference>
<evidence type="ECO:0000256" key="8">
    <source>
        <dbReference type="ARBA" id="ARBA00023136"/>
    </source>
</evidence>
<dbReference type="FunCoup" id="A0A0D2GJ31">
    <property type="interactions" value="162"/>
</dbReference>
<comment type="subcellular location">
    <subcellularLocation>
        <location evidence="1">Cell membrane</location>
        <topology evidence="1">Multi-pass membrane protein</topology>
    </subcellularLocation>
</comment>
<keyword evidence="4 9" id="KW-0812">Transmembrane</keyword>
<dbReference type="Pfam" id="PF00664">
    <property type="entry name" value="ABC_membrane"/>
    <property type="match status" value="1"/>
</dbReference>
<dbReference type="SUPFAM" id="SSF90123">
    <property type="entry name" value="ABC transporter transmembrane region"/>
    <property type="match status" value="1"/>
</dbReference>
<dbReference type="Pfam" id="PF00005">
    <property type="entry name" value="ABC_tran"/>
    <property type="match status" value="1"/>
</dbReference>
<evidence type="ECO:0000259" key="10">
    <source>
        <dbReference type="PROSITE" id="PS50893"/>
    </source>
</evidence>
<dbReference type="InterPro" id="IPR017871">
    <property type="entry name" value="ABC_transporter-like_CS"/>
</dbReference>
<feature type="domain" description="ABC transmembrane type-1" evidence="11">
    <location>
        <begin position="25"/>
        <end position="307"/>
    </location>
</feature>
<dbReference type="GO" id="GO:0016887">
    <property type="term" value="F:ATP hydrolysis activity"/>
    <property type="evidence" value="ECO:0007669"/>
    <property type="project" value="InterPro"/>
</dbReference>
<dbReference type="Gene3D" id="1.20.1560.10">
    <property type="entry name" value="ABC transporter type 1, transmembrane domain"/>
    <property type="match status" value="1"/>
</dbReference>
<sequence length="585" mass="63990">MSVSERPTLRLILSLGRSRARQLSLGLLALVIVDIFQLYVPRVIKFGVDELTLGQATFASLFNMGLIIMGLALGMALLRLVWRPILFGFARQVEKDLRSALFERVQSLDLAYFQKNTAGELMARATNDLTALRLAVGLGMVAAMDSLVLGLATIGFMVYLNPTLTFWAFLPMPLMAVAGRLVSKRMHRQFVRGQEAFADLTELVRETLSGIMCVKTYGLSKRETSNLHASGRRLVEVNMSLARVMGFFFPLMTLYTNLSLALVLAVGGPLAILGDMTPGDFVAFAAYLNLLSWPMMALGWVVSMIQRALGAGRRIDEVLKARSTIKEPLEPQKTGPEPPGFSLSKVTFYYPEAGEPALKQVSLAIEPGKVTGLVGPVGCGKSTLLLLLARLYEPQEGEILVQGKRIDRLSLDSLRGIMAQSPQGAFLFTDTVRANLSLGKPDATDDELWSALENAELASEVEELPQGLDTRLGERAQTLSGGQRQRLSLARALLTDAPFLVLDDPLSAVDTDTERRILKNLSSFRKGRTTLVVSHRLASVAFADQIVVLEKGAVVEKGDHNRLMAKKGLYHKLFAEQAELAGLES</sequence>
<feature type="transmembrane region" description="Helical" evidence="9">
    <location>
        <begin position="164"/>
        <end position="182"/>
    </location>
</feature>
<dbReference type="PROSITE" id="PS00211">
    <property type="entry name" value="ABC_TRANSPORTER_1"/>
    <property type="match status" value="1"/>
</dbReference>
<dbReference type="Proteomes" id="UP000032233">
    <property type="component" value="Unassembled WGS sequence"/>
</dbReference>
<keyword evidence="8 9" id="KW-0472">Membrane</keyword>
<keyword evidence="3" id="KW-1003">Cell membrane</keyword>
<dbReference type="PANTHER" id="PTHR43394:SF1">
    <property type="entry name" value="ATP-BINDING CASSETTE SUB-FAMILY B MEMBER 10, MITOCHONDRIAL"/>
    <property type="match status" value="1"/>
</dbReference>
<feature type="transmembrane region" description="Helical" evidence="9">
    <location>
        <begin position="247"/>
        <end position="272"/>
    </location>
</feature>
<comment type="caution">
    <text evidence="12">The sequence shown here is derived from an EMBL/GenBank/DDBJ whole genome shotgun (WGS) entry which is preliminary data.</text>
</comment>
<dbReference type="CDD" id="cd18541">
    <property type="entry name" value="ABC_6TM_TmrB_like"/>
    <property type="match status" value="1"/>
</dbReference>
<evidence type="ECO:0000313" key="13">
    <source>
        <dbReference type="Proteomes" id="UP000032233"/>
    </source>
</evidence>
<dbReference type="RefSeq" id="WP_052514913.1">
    <property type="nucleotide sequence ID" value="NZ_AZAC01000008.1"/>
</dbReference>
<feature type="domain" description="ABC transporter" evidence="10">
    <location>
        <begin position="341"/>
        <end position="576"/>
    </location>
</feature>
<dbReference type="InParanoid" id="A0A0D2GJ31"/>
<dbReference type="GO" id="GO:0005524">
    <property type="term" value="F:ATP binding"/>
    <property type="evidence" value="ECO:0007669"/>
    <property type="project" value="UniProtKB-KW"/>
</dbReference>
<feature type="transmembrane region" description="Helical" evidence="9">
    <location>
        <begin position="60"/>
        <end position="82"/>
    </location>
</feature>
<gene>
    <name evidence="12" type="ORF">X474_06640</name>
</gene>
<evidence type="ECO:0008006" key="14">
    <source>
        <dbReference type="Google" id="ProtNLM"/>
    </source>
</evidence>
<dbReference type="SUPFAM" id="SSF52540">
    <property type="entry name" value="P-loop containing nucleoside triphosphate hydrolases"/>
    <property type="match status" value="1"/>
</dbReference>
<keyword evidence="6" id="KW-0067">ATP-binding</keyword>
<dbReference type="AlphaFoldDB" id="A0A0D2GJ31"/>
<dbReference type="FunFam" id="3.40.50.300:FF:000221">
    <property type="entry name" value="Multidrug ABC transporter ATP-binding protein"/>
    <property type="match status" value="1"/>
</dbReference>
<evidence type="ECO:0000256" key="7">
    <source>
        <dbReference type="ARBA" id="ARBA00022989"/>
    </source>
</evidence>
<dbReference type="EMBL" id="AZAC01000008">
    <property type="protein sequence ID" value="KIX14817.1"/>
    <property type="molecule type" value="Genomic_DNA"/>
</dbReference>
<dbReference type="PROSITE" id="PS50893">
    <property type="entry name" value="ABC_TRANSPORTER_2"/>
    <property type="match status" value="1"/>
</dbReference>